<accession>A0A4R3M2G3</accession>
<dbReference type="AlphaFoldDB" id="A0A4R3M2G3"/>
<comment type="caution">
    <text evidence="2">The sequence shown here is derived from an EMBL/GenBank/DDBJ whole genome shotgun (WGS) entry which is preliminary data.</text>
</comment>
<protein>
    <submittedName>
        <fullName evidence="2">Uncharacterized protein</fullName>
    </submittedName>
</protein>
<dbReference type="EMBL" id="SMAK01000010">
    <property type="protein sequence ID" value="TCT07192.1"/>
    <property type="molecule type" value="Genomic_DNA"/>
</dbReference>
<name>A0A4R3M2G3_9HYPH</name>
<evidence type="ECO:0000313" key="2">
    <source>
        <dbReference type="EMBL" id="TCT07192.1"/>
    </source>
</evidence>
<gene>
    <name evidence="2" type="ORF">EDC22_11039</name>
</gene>
<keyword evidence="3" id="KW-1185">Reference proteome</keyword>
<organism evidence="2 3">
    <name type="scientific">Tepidamorphus gemmatus</name>
    <dbReference type="NCBI Taxonomy" id="747076"/>
    <lineage>
        <taxon>Bacteria</taxon>
        <taxon>Pseudomonadati</taxon>
        <taxon>Pseudomonadota</taxon>
        <taxon>Alphaproteobacteria</taxon>
        <taxon>Hyphomicrobiales</taxon>
        <taxon>Tepidamorphaceae</taxon>
        <taxon>Tepidamorphus</taxon>
    </lineage>
</organism>
<proteinExistence type="predicted"/>
<reference evidence="2 3" key="1">
    <citation type="submission" date="2019-03" db="EMBL/GenBank/DDBJ databases">
        <title>Genomic Encyclopedia of Type Strains, Phase IV (KMG-IV): sequencing the most valuable type-strain genomes for metagenomic binning, comparative biology and taxonomic classification.</title>
        <authorList>
            <person name="Goeker M."/>
        </authorList>
    </citation>
    <scope>NUCLEOTIDE SEQUENCE [LARGE SCALE GENOMIC DNA]</scope>
    <source>
        <strain evidence="2 3">DSM 19345</strain>
    </source>
</reference>
<evidence type="ECO:0000313" key="3">
    <source>
        <dbReference type="Proteomes" id="UP000295678"/>
    </source>
</evidence>
<dbReference type="Proteomes" id="UP000295678">
    <property type="component" value="Unassembled WGS sequence"/>
</dbReference>
<feature type="region of interest" description="Disordered" evidence="1">
    <location>
        <begin position="39"/>
        <end position="62"/>
    </location>
</feature>
<sequence length="62" mass="6669">MMPRRIPHPPLQGRVRKVALGMPDLLLELFCEESPARLPARGAAGARTDRPRTACGGIGVHA</sequence>
<evidence type="ECO:0000256" key="1">
    <source>
        <dbReference type="SAM" id="MobiDB-lite"/>
    </source>
</evidence>